<name>A0A8J7W6U7_9FIRM</name>
<evidence type="ECO:0000256" key="3">
    <source>
        <dbReference type="ARBA" id="ARBA00023027"/>
    </source>
</evidence>
<dbReference type="PROSITE" id="PS00913">
    <property type="entry name" value="ADH_IRON_1"/>
    <property type="match status" value="1"/>
</dbReference>
<evidence type="ECO:0000259" key="5">
    <source>
        <dbReference type="Pfam" id="PF25137"/>
    </source>
</evidence>
<dbReference type="CDD" id="cd08194">
    <property type="entry name" value="Fe-ADH-like"/>
    <property type="match status" value="1"/>
</dbReference>
<dbReference type="InterPro" id="IPR001670">
    <property type="entry name" value="ADH_Fe/GldA"/>
</dbReference>
<dbReference type="Pfam" id="PF25137">
    <property type="entry name" value="ADH_Fe_C"/>
    <property type="match status" value="1"/>
</dbReference>
<evidence type="ECO:0000256" key="1">
    <source>
        <dbReference type="ARBA" id="ARBA00007358"/>
    </source>
</evidence>
<evidence type="ECO:0000259" key="4">
    <source>
        <dbReference type="Pfam" id="PF00465"/>
    </source>
</evidence>
<evidence type="ECO:0000256" key="2">
    <source>
        <dbReference type="ARBA" id="ARBA00023002"/>
    </source>
</evidence>
<dbReference type="Gene3D" id="1.20.1090.10">
    <property type="entry name" value="Dehydroquinate synthase-like - alpha domain"/>
    <property type="match status" value="1"/>
</dbReference>
<dbReference type="FunFam" id="1.20.1090.10:FF:000001">
    <property type="entry name" value="Aldehyde-alcohol dehydrogenase"/>
    <property type="match status" value="1"/>
</dbReference>
<dbReference type="Pfam" id="PF00465">
    <property type="entry name" value="Fe-ADH"/>
    <property type="match status" value="1"/>
</dbReference>
<dbReference type="EMBL" id="JAGSND010000027">
    <property type="protein sequence ID" value="MBR0600403.1"/>
    <property type="molecule type" value="Genomic_DNA"/>
</dbReference>
<dbReference type="RefSeq" id="WP_227020520.1">
    <property type="nucleotide sequence ID" value="NZ_JAGSND010000027.1"/>
</dbReference>
<comment type="similarity">
    <text evidence="1">Belongs to the iron-containing alcohol dehydrogenase family.</text>
</comment>
<keyword evidence="3" id="KW-0520">NAD</keyword>
<feature type="domain" description="Alcohol dehydrogenase iron-type/glycerol dehydrogenase GldA" evidence="4">
    <location>
        <begin position="8"/>
        <end position="174"/>
    </location>
</feature>
<keyword evidence="7" id="KW-1185">Reference proteome</keyword>
<dbReference type="PANTHER" id="PTHR11496:SF102">
    <property type="entry name" value="ALCOHOL DEHYDROGENASE 4"/>
    <property type="match status" value="1"/>
</dbReference>
<dbReference type="InterPro" id="IPR039697">
    <property type="entry name" value="Alcohol_dehydrogenase_Fe"/>
</dbReference>
<dbReference type="SUPFAM" id="SSF56796">
    <property type="entry name" value="Dehydroquinate synthase-like"/>
    <property type="match status" value="1"/>
</dbReference>
<feature type="domain" description="Fe-containing alcohol dehydrogenase-like C-terminal" evidence="5">
    <location>
        <begin position="185"/>
        <end position="382"/>
    </location>
</feature>
<sequence>MANLFFIPQYIISGENALQMSAEHLTSFGRKALIVTDDMMVKLGNVKKLTDILEDSNISYVVYSGINGEPTHSMIDEGVEIYKNQGCDFLIGIGGGSPIDSMKAIGAVSTNGGSICDYMGKKIEHTLPPTCAIPTTAGTGSEATKVSIITNTNTGVKMLLSDPKLMATLAIVDPIFTLTAPPAVTAATGVDALTHAIEAYTSKKAFSMSDIYALSAIQRIFGNIYEAYSNGSNIDARREMSIAALEAGIAFSNASVTIVHGMSRPIGALFHVPHGLSNAMLLNVCLDFLKQGAVERLCQLGQAIGVFRSGMTQEEGAEAFVVATKSLLRTLNIQTPEEFGIQKEEFFSQIPKMAEDALISGSPLNTRRTPSKDDIMELYKKLWEKSE</sequence>
<dbReference type="GO" id="GO:0046872">
    <property type="term" value="F:metal ion binding"/>
    <property type="evidence" value="ECO:0007669"/>
    <property type="project" value="InterPro"/>
</dbReference>
<protein>
    <submittedName>
        <fullName evidence="6">Iron-containing alcohol dehydrogenase</fullName>
    </submittedName>
</protein>
<organism evidence="6 7">
    <name type="scientific">Sinanaerobacter chloroacetimidivorans</name>
    <dbReference type="NCBI Taxonomy" id="2818044"/>
    <lineage>
        <taxon>Bacteria</taxon>
        <taxon>Bacillati</taxon>
        <taxon>Bacillota</taxon>
        <taxon>Clostridia</taxon>
        <taxon>Peptostreptococcales</taxon>
        <taxon>Anaerovoracaceae</taxon>
        <taxon>Sinanaerobacter</taxon>
    </lineage>
</organism>
<reference evidence="6" key="1">
    <citation type="submission" date="2021-04" db="EMBL/GenBank/DDBJ databases">
        <title>Sinoanaerobacter chloroacetimidivorans sp. nov., an obligate anaerobic bacterium isolated from anaerobic sludge.</title>
        <authorList>
            <person name="Bao Y."/>
        </authorList>
    </citation>
    <scope>NUCLEOTIDE SEQUENCE</scope>
    <source>
        <strain evidence="6">BAD-6</strain>
    </source>
</reference>
<dbReference type="Gene3D" id="3.40.50.1970">
    <property type="match status" value="1"/>
</dbReference>
<comment type="caution">
    <text evidence="6">The sequence shown here is derived from an EMBL/GenBank/DDBJ whole genome shotgun (WGS) entry which is preliminary data.</text>
</comment>
<dbReference type="PANTHER" id="PTHR11496">
    <property type="entry name" value="ALCOHOL DEHYDROGENASE"/>
    <property type="match status" value="1"/>
</dbReference>
<evidence type="ECO:0000313" key="7">
    <source>
        <dbReference type="Proteomes" id="UP000675664"/>
    </source>
</evidence>
<dbReference type="GO" id="GO:0004022">
    <property type="term" value="F:alcohol dehydrogenase (NAD+) activity"/>
    <property type="evidence" value="ECO:0007669"/>
    <property type="project" value="TreeGrafter"/>
</dbReference>
<dbReference type="AlphaFoldDB" id="A0A8J7W6U7"/>
<reference evidence="6" key="2">
    <citation type="submission" date="2021-04" db="EMBL/GenBank/DDBJ databases">
        <authorList>
            <person name="Liu J."/>
        </authorList>
    </citation>
    <scope>NUCLEOTIDE SEQUENCE</scope>
    <source>
        <strain evidence="6">BAD-6</strain>
    </source>
</reference>
<accession>A0A8J7W6U7</accession>
<dbReference type="InterPro" id="IPR056798">
    <property type="entry name" value="ADH_Fe_C"/>
</dbReference>
<keyword evidence="2" id="KW-0560">Oxidoreductase</keyword>
<gene>
    <name evidence="6" type="ORF">KCX82_21270</name>
</gene>
<dbReference type="FunFam" id="3.40.50.1970:FF:000003">
    <property type="entry name" value="Alcohol dehydrogenase, iron-containing"/>
    <property type="match status" value="1"/>
</dbReference>
<proteinExistence type="inferred from homology"/>
<dbReference type="Proteomes" id="UP000675664">
    <property type="component" value="Unassembled WGS sequence"/>
</dbReference>
<dbReference type="InterPro" id="IPR018211">
    <property type="entry name" value="ADH_Fe_CS"/>
</dbReference>
<evidence type="ECO:0000313" key="6">
    <source>
        <dbReference type="EMBL" id="MBR0600403.1"/>
    </source>
</evidence>